<sequence length="194" mass="21301">AETLIAAYHSISKIWQRQATIVARKIPSLLTGIMPSQISLFRNLRPLNIFHSVEYETSGLRSLSPSKLQDWELSLKGLAKSDDNENTVRASIAAEHGMDDSNNETEDGVLQPLLTTSDLCPITDDHRSRIGHSPTGASLTSIVNENIPMNHKQQMIVQKVLSQALAWNTHGNDSLSRTQTRLCVMGEGGTGKSQ</sequence>
<reference evidence="1" key="2">
    <citation type="submission" date="2020-02" db="EMBL/GenBank/DDBJ databases">
        <authorList>
            <person name="Gilchrist C.L.M."/>
            <person name="Chooi Y.-H."/>
        </authorList>
    </citation>
    <scope>NUCLEOTIDE SEQUENCE</scope>
    <source>
        <strain evidence="1">MST-FP2251</strain>
    </source>
</reference>
<accession>A0AAD4C9I7</accession>
<name>A0AAD4C9I7_ASPNN</name>
<dbReference type="AlphaFoldDB" id="A0AAD4C9I7"/>
<comment type="caution">
    <text evidence="1">The sequence shown here is derived from an EMBL/GenBank/DDBJ whole genome shotgun (WGS) entry which is preliminary data.</text>
</comment>
<organism evidence="1 2">
    <name type="scientific">Aspergillus nanangensis</name>
    <dbReference type="NCBI Taxonomy" id="2582783"/>
    <lineage>
        <taxon>Eukaryota</taxon>
        <taxon>Fungi</taxon>
        <taxon>Dikarya</taxon>
        <taxon>Ascomycota</taxon>
        <taxon>Pezizomycotina</taxon>
        <taxon>Eurotiomycetes</taxon>
        <taxon>Eurotiomycetidae</taxon>
        <taxon>Eurotiales</taxon>
        <taxon>Aspergillaceae</taxon>
        <taxon>Aspergillus</taxon>
        <taxon>Aspergillus subgen. Circumdati</taxon>
    </lineage>
</organism>
<dbReference type="EMBL" id="VCAU01000406">
    <property type="protein sequence ID" value="KAF9882530.1"/>
    <property type="molecule type" value="Genomic_DNA"/>
</dbReference>
<proteinExistence type="predicted"/>
<keyword evidence="2" id="KW-1185">Reference proteome</keyword>
<reference evidence="1" key="1">
    <citation type="journal article" date="2019" name="Beilstein J. Org. Chem.">
        <title>Nanangenines: drimane sesquiterpenoids as the dominant metabolite cohort of a novel Australian fungus, Aspergillus nanangensis.</title>
        <authorList>
            <person name="Lacey H.J."/>
            <person name="Gilchrist C.L.M."/>
            <person name="Crombie A."/>
            <person name="Kalaitzis J.A."/>
            <person name="Vuong D."/>
            <person name="Rutledge P.J."/>
            <person name="Turner P."/>
            <person name="Pitt J.I."/>
            <person name="Lacey E."/>
            <person name="Chooi Y.H."/>
            <person name="Piggott A.M."/>
        </authorList>
    </citation>
    <scope>NUCLEOTIDE SEQUENCE</scope>
    <source>
        <strain evidence="1">MST-FP2251</strain>
    </source>
</reference>
<dbReference type="Proteomes" id="UP001194746">
    <property type="component" value="Unassembled WGS sequence"/>
</dbReference>
<evidence type="ECO:0000313" key="1">
    <source>
        <dbReference type="EMBL" id="KAF9882530.1"/>
    </source>
</evidence>
<gene>
    <name evidence="1" type="ORF">FE257_008084</name>
</gene>
<protein>
    <submittedName>
        <fullName evidence="1">Uncharacterized protein</fullName>
    </submittedName>
</protein>
<evidence type="ECO:0000313" key="2">
    <source>
        <dbReference type="Proteomes" id="UP001194746"/>
    </source>
</evidence>
<feature type="non-terminal residue" evidence="1">
    <location>
        <position position="194"/>
    </location>
</feature>
<feature type="non-terminal residue" evidence="1">
    <location>
        <position position="1"/>
    </location>
</feature>